<evidence type="ECO:0000259" key="2">
    <source>
        <dbReference type="PROSITE" id="PS50987"/>
    </source>
</evidence>
<dbReference type="GO" id="GO:0003700">
    <property type="term" value="F:DNA-binding transcription factor activity"/>
    <property type="evidence" value="ECO:0007669"/>
    <property type="project" value="InterPro"/>
</dbReference>
<name>A0A089ME05_9BACL</name>
<organism evidence="3 4">
    <name type="scientific">Paenibacillus graminis</name>
    <dbReference type="NCBI Taxonomy" id="189425"/>
    <lineage>
        <taxon>Bacteria</taxon>
        <taxon>Bacillati</taxon>
        <taxon>Bacillota</taxon>
        <taxon>Bacilli</taxon>
        <taxon>Bacillales</taxon>
        <taxon>Paenibacillaceae</taxon>
        <taxon>Paenibacillus</taxon>
    </lineage>
</organism>
<keyword evidence="4" id="KW-1185">Reference proteome</keyword>
<reference evidence="3 4" key="1">
    <citation type="submission" date="2014-08" db="EMBL/GenBank/DDBJ databases">
        <title>Comparative genomics of the Paenibacillus odorifer group.</title>
        <authorList>
            <person name="den Bakker H.C."/>
            <person name="Tsai Y.-C."/>
            <person name="Martin N."/>
            <person name="Korlach J."/>
            <person name="Wiedmann M."/>
        </authorList>
    </citation>
    <scope>NUCLEOTIDE SEQUENCE [LARGE SCALE GENOMIC DNA]</scope>
    <source>
        <strain evidence="3 4">DSM 15220</strain>
    </source>
</reference>
<dbReference type="Pfam" id="PF01022">
    <property type="entry name" value="HTH_5"/>
    <property type="match status" value="1"/>
</dbReference>
<dbReference type="CDD" id="cd00090">
    <property type="entry name" value="HTH_ARSR"/>
    <property type="match status" value="1"/>
</dbReference>
<proteinExistence type="predicted"/>
<dbReference type="eggNOG" id="COG0640">
    <property type="taxonomic scope" value="Bacteria"/>
</dbReference>
<dbReference type="Proteomes" id="UP000029500">
    <property type="component" value="Chromosome"/>
</dbReference>
<sequence>MEYEVEIEFEPVYELVSSIHTFICKKSNKKMDLGTSWSAEVAGKLSPELLSALEETELGNDWKLLNLLIYQCPVKESVDIVLDWLERLPVGEIYETLAEYVSVFPVQMDHFRSRMHFLLSEWNRQYFRGTSPEIIGKLRQHADKQRLEADKKAVSDFVNRTTNGFYFLPGDGLRKLVLIPQFHFQPANIIYSFGPLTICHYAARVSVTDEEISPSMYRTLRSLGEKSRLKILQSLGGGRKTFTEIARQAGISKGIVHDHLFSLRCAGLLHAYIEGENVTAYSLRLEGIHRMNEQLLEYLQ</sequence>
<dbReference type="OrthoDB" id="2646147at2"/>
<evidence type="ECO:0000313" key="4">
    <source>
        <dbReference type="Proteomes" id="UP000029500"/>
    </source>
</evidence>
<dbReference type="InterPro" id="IPR011991">
    <property type="entry name" value="ArsR-like_HTH"/>
</dbReference>
<gene>
    <name evidence="3" type="ORF">PGRAT_20340</name>
</gene>
<protein>
    <submittedName>
        <fullName evidence="3">ArsR family transcriptional regulator</fullName>
    </submittedName>
</protein>
<dbReference type="PROSITE" id="PS50987">
    <property type="entry name" value="HTH_ARSR_2"/>
    <property type="match status" value="1"/>
</dbReference>
<dbReference type="STRING" id="189425.PGRAT_20340"/>
<evidence type="ECO:0000256" key="1">
    <source>
        <dbReference type="ARBA" id="ARBA00023125"/>
    </source>
</evidence>
<dbReference type="Gene3D" id="1.10.10.10">
    <property type="entry name" value="Winged helix-like DNA-binding domain superfamily/Winged helix DNA-binding domain"/>
    <property type="match status" value="1"/>
</dbReference>
<dbReference type="RefSeq" id="WP_025704779.1">
    <property type="nucleotide sequence ID" value="NZ_CP009287.1"/>
</dbReference>
<dbReference type="HOGENOM" id="CLU_077394_0_0_9"/>
<keyword evidence="1" id="KW-0238">DNA-binding</keyword>
<feature type="domain" description="HTH arsR-type" evidence="2">
    <location>
        <begin position="208"/>
        <end position="300"/>
    </location>
</feature>
<dbReference type="InterPro" id="IPR036388">
    <property type="entry name" value="WH-like_DNA-bd_sf"/>
</dbReference>
<dbReference type="InterPro" id="IPR036390">
    <property type="entry name" value="WH_DNA-bd_sf"/>
</dbReference>
<dbReference type="EMBL" id="CP009287">
    <property type="protein sequence ID" value="AIQ69713.1"/>
    <property type="molecule type" value="Genomic_DNA"/>
</dbReference>
<dbReference type="AlphaFoldDB" id="A0A089ME05"/>
<dbReference type="SUPFAM" id="SSF46785">
    <property type="entry name" value="Winged helix' DNA-binding domain"/>
    <property type="match status" value="1"/>
</dbReference>
<evidence type="ECO:0000313" key="3">
    <source>
        <dbReference type="EMBL" id="AIQ69713.1"/>
    </source>
</evidence>
<dbReference type="KEGG" id="pgm:PGRAT_20340"/>
<dbReference type="GO" id="GO:0003677">
    <property type="term" value="F:DNA binding"/>
    <property type="evidence" value="ECO:0007669"/>
    <property type="project" value="UniProtKB-KW"/>
</dbReference>
<dbReference type="SMART" id="SM00418">
    <property type="entry name" value="HTH_ARSR"/>
    <property type="match status" value="1"/>
</dbReference>
<accession>A0A089ME05</accession>
<dbReference type="InterPro" id="IPR001845">
    <property type="entry name" value="HTH_ArsR_DNA-bd_dom"/>
</dbReference>